<evidence type="ECO:0000256" key="6">
    <source>
        <dbReference type="ARBA" id="ARBA00023136"/>
    </source>
</evidence>
<proteinExistence type="inferred from homology"/>
<dbReference type="PROSITE" id="PS01311">
    <property type="entry name" value="LGT"/>
    <property type="match status" value="1"/>
</dbReference>
<evidence type="ECO:0000313" key="10">
    <source>
        <dbReference type="Proteomes" id="UP000298860"/>
    </source>
</evidence>
<dbReference type="EC" id="2.5.1.145" evidence="7"/>
<evidence type="ECO:0000256" key="7">
    <source>
        <dbReference type="HAMAP-Rule" id="MF_01147"/>
    </source>
</evidence>
<dbReference type="Pfam" id="PF01790">
    <property type="entry name" value="LGT"/>
    <property type="match status" value="1"/>
</dbReference>
<feature type="region of interest" description="Disordered" evidence="8">
    <location>
        <begin position="302"/>
        <end position="377"/>
    </location>
</feature>
<feature type="binding site" evidence="7">
    <location>
        <position position="150"/>
    </location>
    <ligand>
        <name>a 1,2-diacyl-sn-glycero-3-phospho-(1'-sn-glycerol)</name>
        <dbReference type="ChEBI" id="CHEBI:64716"/>
    </ligand>
</feature>
<accession>A0A4D4JD04</accession>
<name>A0A4D4JD04_9PSEU</name>
<feature type="transmembrane region" description="Helical" evidence="7">
    <location>
        <begin position="102"/>
        <end position="124"/>
    </location>
</feature>
<evidence type="ECO:0000256" key="1">
    <source>
        <dbReference type="ARBA" id="ARBA00007150"/>
    </source>
</evidence>
<reference evidence="10" key="1">
    <citation type="submission" date="2019-04" db="EMBL/GenBank/DDBJ databases">
        <title>Draft genome sequence of Pseudonocardiaceae bacterium SL3-2-4.</title>
        <authorList>
            <person name="Ningsih F."/>
            <person name="Yokota A."/>
            <person name="Sakai Y."/>
            <person name="Nanatani K."/>
            <person name="Yabe S."/>
            <person name="Oetari A."/>
            <person name="Sjamsuridzal W."/>
        </authorList>
    </citation>
    <scope>NUCLEOTIDE SEQUENCE [LARGE SCALE GENOMIC DNA]</scope>
    <source>
        <strain evidence="10">SL3-2-4</strain>
    </source>
</reference>
<keyword evidence="3 7" id="KW-0808">Transferase</keyword>
<feature type="transmembrane region" description="Helical" evidence="7">
    <location>
        <begin position="30"/>
        <end position="48"/>
    </location>
</feature>
<dbReference type="OrthoDB" id="871140at2"/>
<feature type="compositionally biased region" description="Low complexity" evidence="8">
    <location>
        <begin position="365"/>
        <end position="377"/>
    </location>
</feature>
<evidence type="ECO:0000256" key="3">
    <source>
        <dbReference type="ARBA" id="ARBA00022679"/>
    </source>
</evidence>
<comment type="caution">
    <text evidence="9">The sequence shown here is derived from an EMBL/GenBank/DDBJ whole genome shotgun (WGS) entry which is preliminary data.</text>
</comment>
<dbReference type="PANTHER" id="PTHR30589">
    <property type="entry name" value="PROLIPOPROTEIN DIACYLGLYCERYL TRANSFERASE"/>
    <property type="match status" value="1"/>
</dbReference>
<evidence type="ECO:0000256" key="4">
    <source>
        <dbReference type="ARBA" id="ARBA00022692"/>
    </source>
</evidence>
<dbReference type="HAMAP" id="MF_01147">
    <property type="entry name" value="Lgt"/>
    <property type="match status" value="1"/>
</dbReference>
<comment type="subcellular location">
    <subcellularLocation>
        <location evidence="7">Cell membrane</location>
        <topology evidence="7">Multi-pass membrane protein</topology>
    </subcellularLocation>
</comment>
<feature type="transmembrane region" description="Helical" evidence="7">
    <location>
        <begin position="227"/>
        <end position="246"/>
    </location>
</feature>
<evidence type="ECO:0000256" key="2">
    <source>
        <dbReference type="ARBA" id="ARBA00022475"/>
    </source>
</evidence>
<dbReference type="EMBL" id="BJFL01000045">
    <property type="protein sequence ID" value="GDY33514.1"/>
    <property type="molecule type" value="Genomic_DNA"/>
</dbReference>
<comment type="function">
    <text evidence="7">Catalyzes the transfer of the diacylglyceryl group from phosphatidylglycerol to the sulfhydryl group of the N-terminal cysteine of a prolipoprotein, the first step in the formation of mature lipoproteins.</text>
</comment>
<dbReference type="InterPro" id="IPR001640">
    <property type="entry name" value="Lgt"/>
</dbReference>
<dbReference type="GO" id="GO:0005886">
    <property type="term" value="C:plasma membrane"/>
    <property type="evidence" value="ECO:0007669"/>
    <property type="project" value="UniProtKB-SubCell"/>
</dbReference>
<feature type="transmembrane region" description="Helical" evidence="7">
    <location>
        <begin position="60"/>
        <end position="82"/>
    </location>
</feature>
<gene>
    <name evidence="7 9" type="primary">lgt</name>
    <name evidence="9" type="ORF">GTS_51470</name>
</gene>
<keyword evidence="9" id="KW-0449">Lipoprotein</keyword>
<feature type="compositionally biased region" description="Basic and acidic residues" evidence="8">
    <location>
        <begin position="329"/>
        <end position="358"/>
    </location>
</feature>
<dbReference type="PANTHER" id="PTHR30589:SF0">
    <property type="entry name" value="PHOSPHATIDYLGLYCEROL--PROLIPOPROTEIN DIACYLGLYCERYL TRANSFERASE"/>
    <property type="match status" value="1"/>
</dbReference>
<evidence type="ECO:0000256" key="5">
    <source>
        <dbReference type="ARBA" id="ARBA00022989"/>
    </source>
</evidence>
<dbReference type="GO" id="GO:0008961">
    <property type="term" value="F:phosphatidylglycerol-prolipoprotein diacylglyceryl transferase activity"/>
    <property type="evidence" value="ECO:0007669"/>
    <property type="project" value="UniProtKB-UniRule"/>
</dbReference>
<dbReference type="NCBIfam" id="TIGR00544">
    <property type="entry name" value="lgt"/>
    <property type="match status" value="1"/>
</dbReference>
<dbReference type="UniPathway" id="UPA00664"/>
<organism evidence="9 10">
    <name type="scientific">Gandjariella thermophila</name>
    <dbReference type="NCBI Taxonomy" id="1931992"/>
    <lineage>
        <taxon>Bacteria</taxon>
        <taxon>Bacillati</taxon>
        <taxon>Actinomycetota</taxon>
        <taxon>Actinomycetes</taxon>
        <taxon>Pseudonocardiales</taxon>
        <taxon>Pseudonocardiaceae</taxon>
        <taxon>Gandjariella</taxon>
    </lineage>
</organism>
<keyword evidence="2 7" id="KW-1003">Cell membrane</keyword>
<feature type="transmembrane region" description="Helical" evidence="7">
    <location>
        <begin position="258"/>
        <end position="280"/>
    </location>
</feature>
<evidence type="ECO:0000256" key="8">
    <source>
        <dbReference type="SAM" id="MobiDB-lite"/>
    </source>
</evidence>
<protein>
    <recommendedName>
        <fullName evidence="7">Phosphatidylglycerol--prolipoprotein diacylglyceryl transferase</fullName>
        <ecNumber evidence="7">2.5.1.145</ecNumber>
    </recommendedName>
</protein>
<dbReference type="AlphaFoldDB" id="A0A4D4JD04"/>
<keyword evidence="4 7" id="KW-0812">Transmembrane</keyword>
<sequence>MGPVNAASGAVLAYIPSPDRGVWHLGPIPLRAYALCIIVGIVVAIWWGERRFAARGGERGTITDVAVFAVPFGLVGGRLYHVATDHDKYFGPDKNPLDALKVWNGGLGIWGAIALGAVGAWIACRRKGIPLPAVADAVAPGIVVAQAIGRLGNFFNQELYGGPTTLPWGLEVFRRVDPATGLDDPLNGVAIDHTPVAIVHPTFLYELLWNLGVAALVVWADRRFRLGHGRAFALYVAGYTAGRFWIELMRADEATHVLGVRINVITSAVVFLGAVGYFLAARTRGPREDLAALRAGRAGISGGDAAADVPEPATGGTGETVESVETAGDAEKAIHDEAAAGERREDVEHAGARAETAHGGESTDAESAAEGGSTAER</sequence>
<feature type="transmembrane region" description="Helical" evidence="7">
    <location>
        <begin position="203"/>
        <end position="220"/>
    </location>
</feature>
<keyword evidence="5 7" id="KW-1133">Transmembrane helix</keyword>
<keyword evidence="10" id="KW-1185">Reference proteome</keyword>
<comment type="pathway">
    <text evidence="7">Protein modification; lipoprotein biosynthesis (diacylglyceryl transfer).</text>
</comment>
<evidence type="ECO:0000313" key="9">
    <source>
        <dbReference type="EMBL" id="GDY33514.1"/>
    </source>
</evidence>
<feature type="transmembrane region" description="Helical" evidence="7">
    <location>
        <begin position="131"/>
        <end position="149"/>
    </location>
</feature>
<dbReference type="GO" id="GO:0042158">
    <property type="term" value="P:lipoprotein biosynthetic process"/>
    <property type="evidence" value="ECO:0007669"/>
    <property type="project" value="UniProtKB-UniRule"/>
</dbReference>
<dbReference type="Proteomes" id="UP000298860">
    <property type="component" value="Unassembled WGS sequence"/>
</dbReference>
<comment type="similarity">
    <text evidence="1 7">Belongs to the Lgt family.</text>
</comment>
<keyword evidence="6 7" id="KW-0472">Membrane</keyword>
<comment type="catalytic activity">
    <reaction evidence="7">
        <text>L-cysteinyl-[prolipoprotein] + a 1,2-diacyl-sn-glycero-3-phospho-(1'-sn-glycerol) = an S-1,2-diacyl-sn-glyceryl-L-cysteinyl-[prolipoprotein] + sn-glycerol 1-phosphate + H(+)</text>
        <dbReference type="Rhea" id="RHEA:56712"/>
        <dbReference type="Rhea" id="RHEA-COMP:14679"/>
        <dbReference type="Rhea" id="RHEA-COMP:14680"/>
        <dbReference type="ChEBI" id="CHEBI:15378"/>
        <dbReference type="ChEBI" id="CHEBI:29950"/>
        <dbReference type="ChEBI" id="CHEBI:57685"/>
        <dbReference type="ChEBI" id="CHEBI:64716"/>
        <dbReference type="ChEBI" id="CHEBI:140658"/>
        <dbReference type="EC" id="2.5.1.145"/>
    </reaction>
</comment>